<reference evidence="2 3" key="1">
    <citation type="journal article" date="2021" name="Environ. Microbiol.">
        <title>Gene family expansions and transcriptome signatures uncover fungal adaptations to wood decay.</title>
        <authorList>
            <person name="Hage H."/>
            <person name="Miyauchi S."/>
            <person name="Viragh M."/>
            <person name="Drula E."/>
            <person name="Min B."/>
            <person name="Chaduli D."/>
            <person name="Navarro D."/>
            <person name="Favel A."/>
            <person name="Norest M."/>
            <person name="Lesage-Meessen L."/>
            <person name="Balint B."/>
            <person name="Merenyi Z."/>
            <person name="de Eugenio L."/>
            <person name="Morin E."/>
            <person name="Martinez A.T."/>
            <person name="Baldrian P."/>
            <person name="Stursova M."/>
            <person name="Martinez M.J."/>
            <person name="Novotny C."/>
            <person name="Magnuson J.K."/>
            <person name="Spatafora J.W."/>
            <person name="Maurice S."/>
            <person name="Pangilinan J."/>
            <person name="Andreopoulos W."/>
            <person name="LaButti K."/>
            <person name="Hundley H."/>
            <person name="Na H."/>
            <person name="Kuo A."/>
            <person name="Barry K."/>
            <person name="Lipzen A."/>
            <person name="Henrissat B."/>
            <person name="Riley R."/>
            <person name="Ahrendt S."/>
            <person name="Nagy L.G."/>
            <person name="Grigoriev I.V."/>
            <person name="Martin F."/>
            <person name="Rosso M.N."/>
        </authorList>
    </citation>
    <scope>NUCLEOTIDE SEQUENCE [LARGE SCALE GENOMIC DNA]</scope>
    <source>
        <strain evidence="2 3">CIRM-BRFM 1785</strain>
    </source>
</reference>
<name>A0ABQ8K0X2_9APHY</name>
<feature type="compositionally biased region" description="Low complexity" evidence="1">
    <location>
        <begin position="136"/>
        <end position="149"/>
    </location>
</feature>
<evidence type="ECO:0000256" key="1">
    <source>
        <dbReference type="SAM" id="MobiDB-lite"/>
    </source>
</evidence>
<protein>
    <submittedName>
        <fullName evidence="2">Uncharacterized protein</fullName>
    </submittedName>
</protein>
<sequence length="306" mass="34981">MSNAQRIWFVPRNMFGLQEWKHDKWKFHGVMRPNGRQRGERSVRRVAWAVRSNDEILNIDPHLDGTIRGHGKRNVGNATHTDNTRAADMFNAVVLAVTISTTQTQSRLCVKCYLCHLNLSLAAFKDEEYWSYAPFSTHSSTSSRRWGSSELRPEHLPQSRDLTDPVHIGTGDLFPTSWWYLSPKRLLDTPLDCPLVFLGNPGTRMLATREWIRQDIYKLGGLARSLSLHPLSRRHWFRVALLRRLHYGVVPLAHTVYYLSNMRILRANHHSALAMDSSEGTQSRTQTLGGVRLVPLSFMSSIGVTI</sequence>
<accession>A0ABQ8K0X2</accession>
<comment type="caution">
    <text evidence="2">The sequence shown here is derived from an EMBL/GenBank/DDBJ whole genome shotgun (WGS) entry which is preliminary data.</text>
</comment>
<keyword evidence="3" id="KW-1185">Reference proteome</keyword>
<feature type="region of interest" description="Disordered" evidence="1">
    <location>
        <begin position="135"/>
        <end position="158"/>
    </location>
</feature>
<gene>
    <name evidence="2" type="ORF">C8Q71DRAFT_727559</name>
</gene>
<organism evidence="2 3">
    <name type="scientific">Rhodofomes roseus</name>
    <dbReference type="NCBI Taxonomy" id="34475"/>
    <lineage>
        <taxon>Eukaryota</taxon>
        <taxon>Fungi</taxon>
        <taxon>Dikarya</taxon>
        <taxon>Basidiomycota</taxon>
        <taxon>Agaricomycotina</taxon>
        <taxon>Agaricomycetes</taxon>
        <taxon>Polyporales</taxon>
        <taxon>Rhodofomes</taxon>
    </lineage>
</organism>
<evidence type="ECO:0000313" key="2">
    <source>
        <dbReference type="EMBL" id="KAH9830322.1"/>
    </source>
</evidence>
<dbReference type="GeneID" id="72002593"/>
<evidence type="ECO:0000313" key="3">
    <source>
        <dbReference type="Proteomes" id="UP000814176"/>
    </source>
</evidence>
<dbReference type="RefSeq" id="XP_047773644.1">
    <property type="nucleotide sequence ID" value="XM_047921861.1"/>
</dbReference>
<proteinExistence type="predicted"/>
<dbReference type="EMBL" id="JADCUA010000032">
    <property type="protein sequence ID" value="KAH9830322.1"/>
    <property type="molecule type" value="Genomic_DNA"/>
</dbReference>
<dbReference type="Proteomes" id="UP000814176">
    <property type="component" value="Unassembled WGS sequence"/>
</dbReference>